<proteinExistence type="predicted"/>
<dbReference type="Proteomes" id="UP000683360">
    <property type="component" value="Unassembled WGS sequence"/>
</dbReference>
<dbReference type="PANTHER" id="PTHR46791">
    <property type="entry name" value="EXPRESSED PROTEIN"/>
    <property type="match status" value="1"/>
</dbReference>
<accession>A0A8S3REF0</accession>
<name>A0A8S3REF0_MYTED</name>
<dbReference type="PANTHER" id="PTHR46791:SF5">
    <property type="entry name" value="CLR5 DOMAIN-CONTAINING PROTEIN-RELATED"/>
    <property type="match status" value="1"/>
</dbReference>
<dbReference type="AlphaFoldDB" id="A0A8S3REF0"/>
<sequence>MSSFLILFKSTFDHNNFLSIVIFWICVTSTEASDYRILLRRRYADISDNDLDVRVRRITQSNRSLGQRMVQGFLQTEGVNLPRRRIAESLIRVDEAGVVIRWCRTIRRRSYQVSGPNALWHVDGNHKLIRRDACTKLDNEHEESGGKPICKLNEMIMEMKKQVGETRHAIKAQALHQACVSQDKFKRRKMCQGCGEHGDIENHKVEYCKDK</sequence>
<gene>
    <name evidence="1" type="ORF">MEDL_19792</name>
</gene>
<dbReference type="OrthoDB" id="6150415at2759"/>
<organism evidence="1 2">
    <name type="scientific">Mytilus edulis</name>
    <name type="common">Blue mussel</name>
    <dbReference type="NCBI Taxonomy" id="6550"/>
    <lineage>
        <taxon>Eukaryota</taxon>
        <taxon>Metazoa</taxon>
        <taxon>Spiralia</taxon>
        <taxon>Lophotrochozoa</taxon>
        <taxon>Mollusca</taxon>
        <taxon>Bivalvia</taxon>
        <taxon>Autobranchia</taxon>
        <taxon>Pteriomorphia</taxon>
        <taxon>Mytilida</taxon>
        <taxon>Mytiloidea</taxon>
        <taxon>Mytilidae</taxon>
        <taxon>Mytilinae</taxon>
        <taxon>Mytilus</taxon>
    </lineage>
</organism>
<keyword evidence="2" id="KW-1185">Reference proteome</keyword>
<evidence type="ECO:0000313" key="2">
    <source>
        <dbReference type="Proteomes" id="UP000683360"/>
    </source>
</evidence>
<comment type="caution">
    <text evidence="1">The sequence shown here is derived from an EMBL/GenBank/DDBJ whole genome shotgun (WGS) entry which is preliminary data.</text>
</comment>
<reference evidence="1" key="1">
    <citation type="submission" date="2021-03" db="EMBL/GenBank/DDBJ databases">
        <authorList>
            <person name="Bekaert M."/>
        </authorList>
    </citation>
    <scope>NUCLEOTIDE SEQUENCE</scope>
</reference>
<protein>
    <submittedName>
        <fullName evidence="1">Uncharacterized protein</fullName>
    </submittedName>
</protein>
<evidence type="ECO:0000313" key="1">
    <source>
        <dbReference type="EMBL" id="CAG2205343.1"/>
    </source>
</evidence>
<dbReference type="EMBL" id="CAJPWZ010001022">
    <property type="protein sequence ID" value="CAG2205343.1"/>
    <property type="molecule type" value="Genomic_DNA"/>
</dbReference>